<keyword evidence="10" id="KW-0614">Plasmid</keyword>
<protein>
    <recommendedName>
        <fullName evidence="8">Hydroxylysine kinase</fullName>
        <ecNumber evidence="7">2.7.1.81</ecNumber>
    </recommendedName>
</protein>
<evidence type="ECO:0000256" key="7">
    <source>
        <dbReference type="ARBA" id="ARBA00038873"/>
    </source>
</evidence>
<name>A0AAC8YV58_AMIAI</name>
<dbReference type="Gene3D" id="3.90.1200.10">
    <property type="match status" value="1"/>
</dbReference>
<dbReference type="EC" id="2.7.1.81" evidence="7"/>
<feature type="domain" description="Aminoglycoside phosphotransferase" evidence="9">
    <location>
        <begin position="52"/>
        <end position="259"/>
    </location>
</feature>
<evidence type="ECO:0000256" key="6">
    <source>
        <dbReference type="ARBA" id="ARBA00037368"/>
    </source>
</evidence>
<evidence type="ECO:0000259" key="9">
    <source>
        <dbReference type="Pfam" id="PF01636"/>
    </source>
</evidence>
<evidence type="ECO:0000313" key="11">
    <source>
        <dbReference type="Proteomes" id="UP000075755"/>
    </source>
</evidence>
<sequence length="355" mass="37901">MPGGAPYTAGSSEADFRAAAASLAAQPDRDVADRSVALLSRHYGLAGTVSTLSSEVERTAEVRLQDGRRLILKTSRRPEAADSFAFQAAALEGLDGTSGFVAPRLVHTGGGTRTFEDAGVCGYLQTRIDGVPLHRNIPSANLLFHNGCALARLDMALARVEPPAKDRPVLWQIGCWPWLMSLDQHLPAGKIADHVRSAMADYSDTIAPKLANLPWQVTHNDPSPFNTIVTAQGIGFIDFGDGGWNPRIQDLVIAAGHMVTNPGLPLGGAEPLIAGYASVTPLTALDTRLLVGLMRARQSALILINYWRSHLFPEDAEYINKNVGRAERGLAILDRLDPGAAEAAVLAAISSHQPE</sequence>
<evidence type="ECO:0000256" key="3">
    <source>
        <dbReference type="ARBA" id="ARBA00022679"/>
    </source>
</evidence>
<proteinExistence type="predicted"/>
<accession>A0AAC8YV58</accession>
<dbReference type="SUPFAM" id="SSF56112">
    <property type="entry name" value="Protein kinase-like (PK-like)"/>
    <property type="match status" value="1"/>
</dbReference>
<dbReference type="GO" id="GO:0047992">
    <property type="term" value="F:hydroxylysine kinase activity"/>
    <property type="evidence" value="ECO:0007669"/>
    <property type="project" value="UniProtKB-EC"/>
</dbReference>
<comment type="catalytic activity">
    <reaction evidence="5">
        <text>(5R)-5-hydroxy-L-lysine + GTP = (5R)-5-phosphooxy-L-lysine + GDP + H(+)</text>
        <dbReference type="Rhea" id="RHEA:19049"/>
        <dbReference type="ChEBI" id="CHEBI:15378"/>
        <dbReference type="ChEBI" id="CHEBI:37565"/>
        <dbReference type="ChEBI" id="CHEBI:57882"/>
        <dbReference type="ChEBI" id="CHEBI:58189"/>
        <dbReference type="ChEBI" id="CHEBI:58357"/>
        <dbReference type="EC" id="2.7.1.81"/>
    </reaction>
</comment>
<evidence type="ECO:0000313" key="10">
    <source>
        <dbReference type="EMBL" id="AMS45078.1"/>
    </source>
</evidence>
<gene>
    <name evidence="10" type="ORF">AA2016_6176</name>
</gene>
<keyword evidence="3" id="KW-0808">Transferase</keyword>
<reference evidence="10 11" key="1">
    <citation type="submission" date="2016-03" db="EMBL/GenBank/DDBJ databases">
        <title>Complete genome of Aminobacter aminovorans KCTC 2477.</title>
        <authorList>
            <person name="Kim K.M."/>
        </authorList>
    </citation>
    <scope>NUCLEOTIDE SEQUENCE [LARGE SCALE GENOMIC DNA]</scope>
    <source>
        <strain evidence="10 11">KCTC 2477</strain>
        <plasmid evidence="10 11">pAA02</plasmid>
    </source>
</reference>
<dbReference type="PANTHER" id="PTHR21064">
    <property type="entry name" value="AMINOGLYCOSIDE PHOSPHOTRANSFERASE DOMAIN-CONTAINING PROTEIN-RELATED"/>
    <property type="match status" value="1"/>
</dbReference>
<dbReference type="EMBL" id="CP015007">
    <property type="protein sequence ID" value="AMS45078.1"/>
    <property type="molecule type" value="Genomic_DNA"/>
</dbReference>
<evidence type="ECO:0000256" key="4">
    <source>
        <dbReference type="ARBA" id="ARBA00022777"/>
    </source>
</evidence>
<comment type="function">
    <text evidence="6">Catalyzes the GTP-dependent phosphorylation of 5-hydroxy-L-lysine.</text>
</comment>
<dbReference type="InterPro" id="IPR050249">
    <property type="entry name" value="Pseudomonas-type_ThrB"/>
</dbReference>
<keyword evidence="2" id="KW-0963">Cytoplasm</keyword>
<geneLocation type="plasmid" evidence="10 11">
    <name>pAA02</name>
</geneLocation>
<dbReference type="AlphaFoldDB" id="A0AAC8YV58"/>
<evidence type="ECO:0000256" key="1">
    <source>
        <dbReference type="ARBA" id="ARBA00004496"/>
    </source>
</evidence>
<organism evidence="10 11">
    <name type="scientific">Aminobacter aminovorans</name>
    <name type="common">Chelatobacter heintzii</name>
    <dbReference type="NCBI Taxonomy" id="83263"/>
    <lineage>
        <taxon>Bacteria</taxon>
        <taxon>Pseudomonadati</taxon>
        <taxon>Pseudomonadota</taxon>
        <taxon>Alphaproteobacteria</taxon>
        <taxon>Hyphomicrobiales</taxon>
        <taxon>Phyllobacteriaceae</taxon>
        <taxon>Aminobacter</taxon>
    </lineage>
</organism>
<dbReference type="KEGG" id="aak:AA2016_6176"/>
<dbReference type="InterPro" id="IPR011009">
    <property type="entry name" value="Kinase-like_dom_sf"/>
</dbReference>
<dbReference type="PANTHER" id="PTHR21064:SF1">
    <property type="entry name" value="HYDROXYLYSINE KINASE"/>
    <property type="match status" value="1"/>
</dbReference>
<dbReference type="GO" id="GO:0005737">
    <property type="term" value="C:cytoplasm"/>
    <property type="evidence" value="ECO:0007669"/>
    <property type="project" value="UniProtKB-SubCell"/>
</dbReference>
<evidence type="ECO:0000256" key="5">
    <source>
        <dbReference type="ARBA" id="ARBA00036820"/>
    </source>
</evidence>
<dbReference type="Proteomes" id="UP000075755">
    <property type="component" value="Plasmid pAA02"/>
</dbReference>
<comment type="subcellular location">
    <subcellularLocation>
        <location evidence="1">Cytoplasm</location>
    </subcellularLocation>
</comment>
<evidence type="ECO:0000256" key="8">
    <source>
        <dbReference type="ARBA" id="ARBA00040505"/>
    </source>
</evidence>
<evidence type="ECO:0000256" key="2">
    <source>
        <dbReference type="ARBA" id="ARBA00022490"/>
    </source>
</evidence>
<dbReference type="InterPro" id="IPR002575">
    <property type="entry name" value="Aminoglycoside_PTrfase"/>
</dbReference>
<dbReference type="Pfam" id="PF01636">
    <property type="entry name" value="APH"/>
    <property type="match status" value="1"/>
</dbReference>
<keyword evidence="4 10" id="KW-0418">Kinase</keyword>